<dbReference type="SMART" id="SM00382">
    <property type="entry name" value="AAA"/>
    <property type="match status" value="1"/>
</dbReference>
<dbReference type="EMBL" id="CP001720">
    <property type="protein sequence ID" value="ACV61300.1"/>
    <property type="molecule type" value="Genomic_DNA"/>
</dbReference>
<keyword evidence="3" id="KW-0067">ATP-binding</keyword>
<accession>C8W4U8</accession>
<evidence type="ECO:0000256" key="2">
    <source>
        <dbReference type="ARBA" id="ARBA00022741"/>
    </source>
</evidence>
<keyword evidence="2" id="KW-0547">Nucleotide-binding</keyword>
<dbReference type="RefSeq" id="WP_015756021.1">
    <property type="nucleotide sequence ID" value="NC_013216.1"/>
</dbReference>
<dbReference type="InterPro" id="IPR017871">
    <property type="entry name" value="ABC_transporter-like_CS"/>
</dbReference>
<dbReference type="InterPro" id="IPR003593">
    <property type="entry name" value="AAA+_ATPase"/>
</dbReference>
<dbReference type="Proteomes" id="UP000002217">
    <property type="component" value="Chromosome"/>
</dbReference>
<sequence>MSLLEINNITKTFSLGNKFLKTNQSIAAVKDISLSLEEGCCLGIVGESGCGKTTLGKIILGLEKPERGEVFFLGKDIYQTTGRELKELRRNLQVVFQDSLSAVNPRLPIGKIISEPIRNYRKLTPSEEKKQVLELLEIVGLSPADIDKYPHQFSGGQIQRVTIARAIALKPKLIVLDEAVASLDMSVQAQILNLLLDLKEEFKLSYIFISHDILAVNYISDRLAVMYMGKVVELIEDIRLIDELRHPYSIKLLSSVLSDHPRHRKKLSSSFDEPAISENGSYGCSYFTRCEKASVLCREQTPLLSSLKEKHKVACPYCTR</sequence>
<dbReference type="NCBIfam" id="TIGR01727">
    <property type="entry name" value="oligo_HPY"/>
    <property type="match status" value="1"/>
</dbReference>
<dbReference type="eggNOG" id="COG4608">
    <property type="taxonomic scope" value="Bacteria"/>
</dbReference>
<dbReference type="GO" id="GO:0016887">
    <property type="term" value="F:ATP hydrolysis activity"/>
    <property type="evidence" value="ECO:0007669"/>
    <property type="project" value="InterPro"/>
</dbReference>
<dbReference type="STRING" id="485916.Dtox_0347"/>
<evidence type="ECO:0000313" key="5">
    <source>
        <dbReference type="EMBL" id="ACV61300.1"/>
    </source>
</evidence>
<evidence type="ECO:0000259" key="4">
    <source>
        <dbReference type="PROSITE" id="PS50893"/>
    </source>
</evidence>
<dbReference type="GO" id="GO:0055085">
    <property type="term" value="P:transmembrane transport"/>
    <property type="evidence" value="ECO:0007669"/>
    <property type="project" value="UniProtKB-ARBA"/>
</dbReference>
<dbReference type="PROSITE" id="PS00211">
    <property type="entry name" value="ABC_TRANSPORTER_1"/>
    <property type="match status" value="1"/>
</dbReference>
<dbReference type="InterPro" id="IPR027417">
    <property type="entry name" value="P-loop_NTPase"/>
</dbReference>
<dbReference type="PANTHER" id="PTHR43776:SF8">
    <property type="entry name" value="ABC TRANSPORTER, ATP-BINDING PROTEIN"/>
    <property type="match status" value="1"/>
</dbReference>
<dbReference type="GO" id="GO:0015833">
    <property type="term" value="P:peptide transport"/>
    <property type="evidence" value="ECO:0007669"/>
    <property type="project" value="InterPro"/>
</dbReference>
<dbReference type="HOGENOM" id="CLU_000604_1_23_9"/>
<dbReference type="PROSITE" id="PS50893">
    <property type="entry name" value="ABC_TRANSPORTER_2"/>
    <property type="match status" value="1"/>
</dbReference>
<proteinExistence type="predicted"/>
<dbReference type="Pfam" id="PF08352">
    <property type="entry name" value="oligo_HPY"/>
    <property type="match status" value="1"/>
</dbReference>
<dbReference type="PANTHER" id="PTHR43776">
    <property type="entry name" value="TRANSPORT ATP-BINDING PROTEIN"/>
    <property type="match status" value="1"/>
</dbReference>
<dbReference type="InterPro" id="IPR003439">
    <property type="entry name" value="ABC_transporter-like_ATP-bd"/>
</dbReference>
<evidence type="ECO:0000313" key="6">
    <source>
        <dbReference type="Proteomes" id="UP000002217"/>
    </source>
</evidence>
<feature type="domain" description="ABC transporter" evidence="4">
    <location>
        <begin position="4"/>
        <end position="253"/>
    </location>
</feature>
<evidence type="ECO:0000256" key="3">
    <source>
        <dbReference type="ARBA" id="ARBA00022840"/>
    </source>
</evidence>
<dbReference type="GO" id="GO:0005524">
    <property type="term" value="F:ATP binding"/>
    <property type="evidence" value="ECO:0007669"/>
    <property type="project" value="UniProtKB-KW"/>
</dbReference>
<dbReference type="InterPro" id="IPR050319">
    <property type="entry name" value="ABC_transp_ATP-bind"/>
</dbReference>
<gene>
    <name evidence="5" type="ordered locus">Dtox_0347</name>
</gene>
<dbReference type="Pfam" id="PF00005">
    <property type="entry name" value="ABC_tran"/>
    <property type="match status" value="1"/>
</dbReference>
<dbReference type="SUPFAM" id="SSF52540">
    <property type="entry name" value="P-loop containing nucleoside triphosphate hydrolases"/>
    <property type="match status" value="1"/>
</dbReference>
<dbReference type="OrthoDB" id="9806285at2"/>
<protein>
    <submittedName>
        <fullName evidence="5">ABC transporter related</fullName>
    </submittedName>
</protein>
<dbReference type="CDD" id="cd03257">
    <property type="entry name" value="ABC_NikE_OppD_transporters"/>
    <property type="match status" value="1"/>
</dbReference>
<dbReference type="AlphaFoldDB" id="C8W4U8"/>
<dbReference type="InterPro" id="IPR013563">
    <property type="entry name" value="Oligopep_ABC_C"/>
</dbReference>
<evidence type="ECO:0000256" key="1">
    <source>
        <dbReference type="ARBA" id="ARBA00022448"/>
    </source>
</evidence>
<keyword evidence="6" id="KW-1185">Reference proteome</keyword>
<dbReference type="KEGG" id="dae:Dtox_0347"/>
<organism evidence="5 6">
    <name type="scientific">Desulfofarcimen acetoxidans (strain ATCC 49208 / DSM 771 / KCTC 5769 / VKM B-1644 / 5575)</name>
    <name type="common">Desulfotomaculum acetoxidans</name>
    <dbReference type="NCBI Taxonomy" id="485916"/>
    <lineage>
        <taxon>Bacteria</taxon>
        <taxon>Bacillati</taxon>
        <taxon>Bacillota</taxon>
        <taxon>Clostridia</taxon>
        <taxon>Eubacteriales</taxon>
        <taxon>Peptococcaceae</taxon>
        <taxon>Desulfofarcimen</taxon>
    </lineage>
</organism>
<keyword evidence="1" id="KW-0813">Transport</keyword>
<reference evidence="5 6" key="1">
    <citation type="journal article" date="2009" name="Stand. Genomic Sci.">
        <title>Complete genome sequence of Desulfotomaculum acetoxidans type strain (5575).</title>
        <authorList>
            <person name="Spring S."/>
            <person name="Lapidus A."/>
            <person name="Schroder M."/>
            <person name="Gleim D."/>
            <person name="Sims D."/>
            <person name="Meincke L."/>
            <person name="Glavina Del Rio T."/>
            <person name="Tice H."/>
            <person name="Copeland A."/>
            <person name="Cheng J.F."/>
            <person name="Lucas S."/>
            <person name="Chen F."/>
            <person name="Nolan M."/>
            <person name="Bruce D."/>
            <person name="Goodwin L."/>
            <person name="Pitluck S."/>
            <person name="Ivanova N."/>
            <person name="Mavromatis K."/>
            <person name="Mikhailova N."/>
            <person name="Pati A."/>
            <person name="Chen A."/>
            <person name="Palaniappan K."/>
            <person name="Land M."/>
            <person name="Hauser L."/>
            <person name="Chang Y.J."/>
            <person name="Jeffries C.D."/>
            <person name="Chain P."/>
            <person name="Saunders E."/>
            <person name="Brettin T."/>
            <person name="Detter J.C."/>
            <person name="Goker M."/>
            <person name="Bristow J."/>
            <person name="Eisen J.A."/>
            <person name="Markowitz V."/>
            <person name="Hugenholtz P."/>
            <person name="Kyrpides N.C."/>
            <person name="Klenk H.P."/>
            <person name="Han C."/>
        </authorList>
    </citation>
    <scope>NUCLEOTIDE SEQUENCE [LARGE SCALE GENOMIC DNA]</scope>
    <source>
        <strain evidence="6">ATCC 49208 / DSM 771 / VKM B-1644</strain>
    </source>
</reference>
<dbReference type="Gene3D" id="3.40.50.300">
    <property type="entry name" value="P-loop containing nucleotide triphosphate hydrolases"/>
    <property type="match status" value="1"/>
</dbReference>
<name>C8W4U8_DESAS</name>